<evidence type="ECO:0000259" key="11">
    <source>
        <dbReference type="Pfam" id="PF00441"/>
    </source>
</evidence>
<reference evidence="14 15" key="1">
    <citation type="submission" date="2023-06" db="EMBL/GenBank/DDBJ databases">
        <authorList>
            <person name="Oyuntsetseg B."/>
            <person name="Kim S.B."/>
        </authorList>
    </citation>
    <scope>NUCLEOTIDE SEQUENCE [LARGE SCALE GENOMIC DNA]</scope>
    <source>
        <strain evidence="14 15">2-15</strain>
    </source>
</reference>
<dbReference type="Gene3D" id="1.10.540.10">
    <property type="entry name" value="Acyl-CoA dehydrogenase/oxidase, N-terminal domain"/>
    <property type="match status" value="1"/>
</dbReference>
<keyword evidence="15" id="KW-1185">Reference proteome</keyword>
<dbReference type="InterPro" id="IPR036250">
    <property type="entry name" value="AcylCo_DH-like_C"/>
</dbReference>
<comment type="cofactor">
    <cofactor evidence="1 10">
        <name>FAD</name>
        <dbReference type="ChEBI" id="CHEBI:57692"/>
    </cofactor>
</comment>
<evidence type="ECO:0000256" key="9">
    <source>
        <dbReference type="ARBA" id="ARBA00042660"/>
    </source>
</evidence>
<dbReference type="Gene3D" id="1.20.140.10">
    <property type="entry name" value="Butyryl-CoA Dehydrogenase, subunit A, domain 3"/>
    <property type="match status" value="1"/>
</dbReference>
<dbReference type="InterPro" id="IPR009075">
    <property type="entry name" value="AcylCo_DH/oxidase_C"/>
</dbReference>
<dbReference type="Pfam" id="PF02771">
    <property type="entry name" value="Acyl-CoA_dh_N"/>
    <property type="match status" value="1"/>
</dbReference>
<keyword evidence="4 10" id="KW-0285">Flavoprotein</keyword>
<dbReference type="AlphaFoldDB" id="A0A9Y2MR61"/>
<evidence type="ECO:0000256" key="5">
    <source>
        <dbReference type="ARBA" id="ARBA00022827"/>
    </source>
</evidence>
<evidence type="ECO:0000259" key="12">
    <source>
        <dbReference type="Pfam" id="PF02770"/>
    </source>
</evidence>
<keyword evidence="6 10" id="KW-0560">Oxidoreductase</keyword>
<dbReference type="EMBL" id="CP127294">
    <property type="protein sequence ID" value="WIX75086.1"/>
    <property type="molecule type" value="Genomic_DNA"/>
</dbReference>
<comment type="function">
    <text evidence="7">Catalyzes the dehydrogenation at the alpha-beta position of ACP-bound acyl chains. This results in the introduction of a double bond in the lipidic chain, which is further transferred to the epsilon-amino group of lysine residue in the mycobactin core by MbtK.</text>
</comment>
<dbReference type="SUPFAM" id="SSF47203">
    <property type="entry name" value="Acyl-CoA dehydrogenase C-terminal domain-like"/>
    <property type="match status" value="1"/>
</dbReference>
<feature type="domain" description="Acyl-CoA dehydrogenase/oxidase C-terminal" evidence="11">
    <location>
        <begin position="232"/>
        <end position="380"/>
    </location>
</feature>
<comment type="similarity">
    <text evidence="3 10">Belongs to the acyl-CoA dehydrogenase family.</text>
</comment>
<evidence type="ECO:0000256" key="4">
    <source>
        <dbReference type="ARBA" id="ARBA00022630"/>
    </source>
</evidence>
<dbReference type="PANTHER" id="PTHR48083">
    <property type="entry name" value="MEDIUM-CHAIN SPECIFIC ACYL-COA DEHYDROGENASE, MITOCHONDRIAL-RELATED"/>
    <property type="match status" value="1"/>
</dbReference>
<dbReference type="PROSITE" id="PS00072">
    <property type="entry name" value="ACYL_COA_DH_1"/>
    <property type="match status" value="1"/>
</dbReference>
<dbReference type="InterPro" id="IPR006091">
    <property type="entry name" value="Acyl-CoA_Oxase/DH_mid-dom"/>
</dbReference>
<evidence type="ECO:0000313" key="14">
    <source>
        <dbReference type="EMBL" id="WIX75086.1"/>
    </source>
</evidence>
<dbReference type="GO" id="GO:0050660">
    <property type="term" value="F:flavin adenine dinucleotide binding"/>
    <property type="evidence" value="ECO:0007669"/>
    <property type="project" value="InterPro"/>
</dbReference>
<dbReference type="InterPro" id="IPR046373">
    <property type="entry name" value="Acyl-CoA_Oxase/DH_mid-dom_sf"/>
</dbReference>
<evidence type="ECO:0000313" key="15">
    <source>
        <dbReference type="Proteomes" id="UP001236014"/>
    </source>
</evidence>
<name>A0A9Y2MR61_9PSEU</name>
<dbReference type="InterPro" id="IPR013786">
    <property type="entry name" value="AcylCoA_DH/ox_N"/>
</dbReference>
<comment type="pathway">
    <text evidence="2">Siderophore biosynthesis; mycobactin biosynthesis.</text>
</comment>
<accession>A0A9Y2MR61</accession>
<dbReference type="FunFam" id="2.40.110.10:FF:000009">
    <property type="entry name" value="Acyl-CoA dehydrogenase"/>
    <property type="match status" value="1"/>
</dbReference>
<dbReference type="PANTHER" id="PTHR48083:SF20">
    <property type="entry name" value="LONG-CHAIN SPECIFIC ACYL-COA DEHYDROGENASE, MITOCHONDRIAL"/>
    <property type="match status" value="1"/>
</dbReference>
<evidence type="ECO:0000256" key="1">
    <source>
        <dbReference type="ARBA" id="ARBA00001974"/>
    </source>
</evidence>
<dbReference type="Gene3D" id="2.40.110.10">
    <property type="entry name" value="Butyryl-CoA Dehydrogenase, subunit A, domain 2"/>
    <property type="match status" value="1"/>
</dbReference>
<dbReference type="GO" id="GO:0005737">
    <property type="term" value="C:cytoplasm"/>
    <property type="evidence" value="ECO:0007669"/>
    <property type="project" value="TreeGrafter"/>
</dbReference>
<dbReference type="FunFam" id="1.20.140.10:FF:000001">
    <property type="entry name" value="Acyl-CoA dehydrogenase"/>
    <property type="match status" value="1"/>
</dbReference>
<evidence type="ECO:0000256" key="7">
    <source>
        <dbReference type="ARBA" id="ARBA00037085"/>
    </source>
</evidence>
<feature type="domain" description="Acyl-CoA dehydrogenase/oxidase N-terminal" evidence="13">
    <location>
        <begin position="8"/>
        <end position="121"/>
    </location>
</feature>
<dbReference type="Pfam" id="PF00441">
    <property type="entry name" value="Acyl-CoA_dh_1"/>
    <property type="match status" value="1"/>
</dbReference>
<dbReference type="GO" id="GO:0003995">
    <property type="term" value="F:acyl-CoA dehydrogenase activity"/>
    <property type="evidence" value="ECO:0007669"/>
    <property type="project" value="InterPro"/>
</dbReference>
<dbReference type="GO" id="GO:0033539">
    <property type="term" value="P:fatty acid beta-oxidation using acyl-CoA dehydrogenase"/>
    <property type="evidence" value="ECO:0007669"/>
    <property type="project" value="TreeGrafter"/>
</dbReference>
<dbReference type="InterPro" id="IPR009100">
    <property type="entry name" value="AcylCoA_DH/oxidase_NM_dom_sf"/>
</dbReference>
<evidence type="ECO:0000256" key="8">
    <source>
        <dbReference type="ARBA" id="ARBA00040394"/>
    </source>
</evidence>
<evidence type="ECO:0000256" key="10">
    <source>
        <dbReference type="RuleBase" id="RU362125"/>
    </source>
</evidence>
<proteinExistence type="inferred from homology"/>
<evidence type="ECO:0000256" key="3">
    <source>
        <dbReference type="ARBA" id="ARBA00009347"/>
    </source>
</evidence>
<keyword evidence="5 10" id="KW-0274">FAD</keyword>
<dbReference type="Proteomes" id="UP001236014">
    <property type="component" value="Chromosome"/>
</dbReference>
<gene>
    <name evidence="14" type="ORF">QRX50_26420</name>
</gene>
<dbReference type="InterPro" id="IPR050741">
    <property type="entry name" value="Acyl-CoA_dehydrogenase"/>
</dbReference>
<dbReference type="PROSITE" id="PS00073">
    <property type="entry name" value="ACYL_COA_DH_2"/>
    <property type="match status" value="1"/>
</dbReference>
<sequence length="382" mass="41487">MQRAVYDAEHEAYRDSVRRFVATEVVPHRERWEAAGRVDRELFRAAGKVGLLGISAPEEHGGGGNADFRFNAILNEELGAADVLGAGLGLSLQADIALPYLVDHCTPEQAARWLPGVVAGEAILALAMTEPGAGSDVAAITTRAVRDGEHYVVNGTKTFITNALNADLVITAVKTDPAAGRKGISLLVVEADRAGFRRGAKLAKVGQHAADTAELFFDDVRVPAANLLGEEGRGFYLMMNHLSQERLAVAVQATAQARRAYELCAEYAKSREAFGSPIGSFQHNRFVLAEMKTETEIAQSYVDRLLLAHSRGELDAVEAAQAKWWTTELCQRVVDRGVQLHGGYGYMAEYPIARAWTDSRIQTIYAGTTEVMKEIIGRSLGF</sequence>
<evidence type="ECO:0000259" key="13">
    <source>
        <dbReference type="Pfam" id="PF02771"/>
    </source>
</evidence>
<dbReference type="InterPro" id="IPR006089">
    <property type="entry name" value="Acyl-CoA_DH_CS"/>
</dbReference>
<protein>
    <recommendedName>
        <fullName evidence="8">Acyl-[acyl-carrier-protein] dehydrogenase MbtN</fullName>
    </recommendedName>
    <alternativeName>
        <fullName evidence="9">Mycobactin synthase protein N</fullName>
    </alternativeName>
</protein>
<evidence type="ECO:0000256" key="2">
    <source>
        <dbReference type="ARBA" id="ARBA00005102"/>
    </source>
</evidence>
<evidence type="ECO:0000256" key="6">
    <source>
        <dbReference type="ARBA" id="ARBA00023002"/>
    </source>
</evidence>
<organism evidence="14 15">
    <name type="scientific">Amycolatopsis carbonis</name>
    <dbReference type="NCBI Taxonomy" id="715471"/>
    <lineage>
        <taxon>Bacteria</taxon>
        <taxon>Bacillati</taxon>
        <taxon>Actinomycetota</taxon>
        <taxon>Actinomycetes</taxon>
        <taxon>Pseudonocardiales</taxon>
        <taxon>Pseudonocardiaceae</taxon>
        <taxon>Amycolatopsis</taxon>
    </lineage>
</organism>
<dbReference type="InterPro" id="IPR037069">
    <property type="entry name" value="AcylCoA_DH/ox_N_sf"/>
</dbReference>
<dbReference type="KEGG" id="acab:QRX50_26420"/>
<dbReference type="SUPFAM" id="SSF56645">
    <property type="entry name" value="Acyl-CoA dehydrogenase NM domain-like"/>
    <property type="match status" value="1"/>
</dbReference>
<dbReference type="Pfam" id="PF02770">
    <property type="entry name" value="Acyl-CoA_dh_M"/>
    <property type="match status" value="1"/>
</dbReference>
<dbReference type="RefSeq" id="WP_285965863.1">
    <property type="nucleotide sequence ID" value="NZ_CP127294.1"/>
</dbReference>
<feature type="domain" description="Acyl-CoA oxidase/dehydrogenase middle" evidence="12">
    <location>
        <begin position="125"/>
        <end position="220"/>
    </location>
</feature>